<dbReference type="Pfam" id="PF00782">
    <property type="entry name" value="DSPc"/>
    <property type="match status" value="1"/>
</dbReference>
<dbReference type="SUPFAM" id="SSF56112">
    <property type="entry name" value="Protein kinase-like (PK-like)"/>
    <property type="match status" value="1"/>
</dbReference>
<evidence type="ECO:0000259" key="2">
    <source>
        <dbReference type="PROSITE" id="PS50054"/>
    </source>
</evidence>
<dbReference type="PANTHER" id="PTHR47100:SF5">
    <property type="entry name" value="DUAL SPECIFICITY PROTEIN PHOSPHATASE PHS1"/>
    <property type="match status" value="1"/>
</dbReference>
<dbReference type="CDD" id="cd14498">
    <property type="entry name" value="DSP"/>
    <property type="match status" value="1"/>
</dbReference>
<dbReference type="InterPro" id="IPR011009">
    <property type="entry name" value="Kinase-like_dom_sf"/>
</dbReference>
<proteinExistence type="predicted"/>
<feature type="compositionally biased region" description="Low complexity" evidence="1">
    <location>
        <begin position="801"/>
        <end position="816"/>
    </location>
</feature>
<feature type="region of interest" description="Disordered" evidence="1">
    <location>
        <begin position="586"/>
        <end position="641"/>
    </location>
</feature>
<dbReference type="InterPro" id="IPR036940">
    <property type="entry name" value="PI3/4_kinase_cat_sf"/>
</dbReference>
<evidence type="ECO:0000313" key="5">
    <source>
        <dbReference type="Proteomes" id="UP000256970"/>
    </source>
</evidence>
<evidence type="ECO:0008006" key="6">
    <source>
        <dbReference type="Google" id="ProtNLM"/>
    </source>
</evidence>
<dbReference type="Proteomes" id="UP000256970">
    <property type="component" value="Unassembled WGS sequence"/>
</dbReference>
<dbReference type="InterPro" id="IPR000340">
    <property type="entry name" value="Dual-sp_phosphatase_cat-dom"/>
</dbReference>
<feature type="domain" description="Tyrosine specific protein phosphatases" evidence="3">
    <location>
        <begin position="1225"/>
        <end position="1283"/>
    </location>
</feature>
<dbReference type="SUPFAM" id="SSF52799">
    <property type="entry name" value="(Phosphotyrosine protein) phosphatases II"/>
    <property type="match status" value="1"/>
</dbReference>
<reference evidence="4 5" key="1">
    <citation type="submission" date="2016-10" db="EMBL/GenBank/DDBJ databases">
        <authorList>
            <person name="Cai Z."/>
        </authorList>
    </citation>
    <scope>NUCLEOTIDE SEQUENCE [LARGE SCALE GENOMIC DNA]</scope>
</reference>
<sequence length="1385" mass="139273">MSQVWRISLSNLSRNLLEATELANVLQEVSSSIQVTGLSKSLSGRTSTSISGNPTKLSARERIRSAVPIHIGAGAVPWEQLVGVLSTDDALHDACDASVAADRQPQMLEVNTGGAVFFLFFKLSCKQQQHYLQQQQQQQQQILQQPPGSASSGSTTIAAGVQVAEEQLVASAAQGHTASSTQQQQQQQQVGPPREGIAVLKVGFNRLAMQAEQFANELTRHLGIAAPDCRIVRQVGSTADEWTSALRAVHRLAGCRCGKSPNTTPATCPGSASSSYGGAGGAAAASKQSHVLSHAAAAAAAAGAVGSGGGAQSGGGTAGSSRCSSCGGCLPATGTAGPQPAAAAVSSSSSSSSSGPSELLGELNHLPCFLLMEYVEGDRLSDSPQALQGCAVEPLLEDVGCLFLLDMLLGNADRMPCPDLGWRGNANNLLYGTPGTRHEGRPVAIDSCVARRPPALKASAEDAAVERLAQLLLSVPDVSRSLLQQLLANLKCSRGQCSRLTMDGAADGGTDAPGSQGGVQGAASGGARAFSDADIARFQAGLRKCLTGVLQIKGLLEMVSTKIAEWIAEFVADVVRLNPALLPSPAGNGPPTPGGLAAAAAGGGGLLRSPRPSPRPSLRNMYLQGGPGSGGGTPNAAHPQQQQGAVLVPLPAPAFAGGDAVTASTDSTDSCSSSAASQPAGGSPAAAAAAAAAGVPLPAAGHQSSRSNNGSRSPSPVFSAALLAEGSAPSATHITAGAASSAAGCSIPRSPGRSSTTSSSSRRSSTPGTDSPSPQGPADVDSAAVPAGSDAAGDTSTPAASSSHGGVPCGGSSSSSHGQGGGLKFFKHLGSPAGKALPLARRAVSHLGFASIKAAICSSTDAARSPAAAAACTHSTACIPPLVPVTAGSSNSSSLTGADVATAVAAALSPRANQAQTQALAGVFGGGSFVGADGTAVGPGKPSCARRMPWGAHEDSNTTPNKLSTHDLFPSTPIDEHTPAAAPNGRCAASCIVPATSTPAAAYSPQRSSNGSMGHAQQQQQQQQGPLLSRHASFPLHHATATAAAAAAIAAVGSPVRSSSSSLQVLASIQLDATLASIKQEARHDGALAERMAHWTAVFRERGAELAEAIASWQTRHHLAAVLSTGFLDGSHPIVDAYELGVRLQHMLRRLAALAAGAMVQAPTCVLPGLWLGNAVAADSHHLLQYLGVTHVVNAAQELQCESAPGLFQVHRVAIRDEEEEDVAAHFMQVQAWIDAALRGGGAVLVHCHEGKSRSVALLLGYLMLSRQHTLAAALAHIRSVRPEACPNAGFMLQLLALDRQLHGAASLSRADLPRAKPEARICSVCGAAAGVSYASLVRHMKTKHKAAVGAAGSSSGGGRSAGGAAVVAAAAGKAAAAALPPLGK</sequence>
<evidence type="ECO:0000256" key="1">
    <source>
        <dbReference type="SAM" id="MobiDB-lite"/>
    </source>
</evidence>
<dbReference type="Gene3D" id="1.10.1070.11">
    <property type="entry name" value="Phosphatidylinositol 3-/4-kinase, catalytic domain"/>
    <property type="match status" value="1"/>
</dbReference>
<dbReference type="PROSITE" id="PS50054">
    <property type="entry name" value="TYR_PHOSPHATASE_DUAL"/>
    <property type="match status" value="1"/>
</dbReference>
<feature type="region of interest" description="Disordered" evidence="1">
    <location>
        <begin position="1000"/>
        <end position="1027"/>
    </location>
</feature>
<gene>
    <name evidence="4" type="ORF">BQ4739_LOCUS6855</name>
</gene>
<evidence type="ECO:0000313" key="4">
    <source>
        <dbReference type="EMBL" id="SZX66441.1"/>
    </source>
</evidence>
<dbReference type="PROSITE" id="PS50056">
    <property type="entry name" value="TYR_PHOSPHATASE_2"/>
    <property type="match status" value="1"/>
</dbReference>
<dbReference type="InterPro" id="IPR020422">
    <property type="entry name" value="TYR_PHOSPHATASE_DUAL_dom"/>
</dbReference>
<organism evidence="4 5">
    <name type="scientific">Tetradesmus obliquus</name>
    <name type="common">Green alga</name>
    <name type="synonym">Acutodesmus obliquus</name>
    <dbReference type="NCBI Taxonomy" id="3088"/>
    <lineage>
        <taxon>Eukaryota</taxon>
        <taxon>Viridiplantae</taxon>
        <taxon>Chlorophyta</taxon>
        <taxon>core chlorophytes</taxon>
        <taxon>Chlorophyceae</taxon>
        <taxon>CS clade</taxon>
        <taxon>Sphaeropleales</taxon>
        <taxon>Scenedesmaceae</taxon>
        <taxon>Tetradesmus</taxon>
    </lineage>
</organism>
<dbReference type="GO" id="GO:0004721">
    <property type="term" value="F:phosphoprotein phosphatase activity"/>
    <property type="evidence" value="ECO:0007669"/>
    <property type="project" value="InterPro"/>
</dbReference>
<feature type="compositionally biased region" description="Polar residues" evidence="1">
    <location>
        <begin position="1006"/>
        <end position="1016"/>
    </location>
</feature>
<dbReference type="STRING" id="3088.A0A383VMN8"/>
<dbReference type="Gene3D" id="3.90.190.10">
    <property type="entry name" value="Protein tyrosine phosphatase superfamily"/>
    <property type="match status" value="1"/>
</dbReference>
<accession>A0A383VMN8</accession>
<feature type="domain" description="Tyrosine-protein phosphatase" evidence="2">
    <location>
        <begin position="1162"/>
        <end position="1304"/>
    </location>
</feature>
<feature type="region of interest" description="Disordered" evidence="1">
    <location>
        <begin position="739"/>
        <end position="816"/>
    </location>
</feature>
<feature type="region of interest" description="Disordered" evidence="1">
    <location>
        <begin position="658"/>
        <end position="682"/>
    </location>
</feature>
<feature type="region of interest" description="Disordered" evidence="1">
    <location>
        <begin position="949"/>
        <end position="971"/>
    </location>
</feature>
<dbReference type="PANTHER" id="PTHR47100">
    <property type="entry name" value="DUAL SPECIFICITY PROTEIN PHOSPHATASE PHS1"/>
    <property type="match status" value="1"/>
</dbReference>
<dbReference type="InterPro" id="IPR035010">
    <property type="entry name" value="PHS1"/>
</dbReference>
<feature type="region of interest" description="Disordered" evidence="1">
    <location>
        <begin position="172"/>
        <end position="192"/>
    </location>
</feature>
<keyword evidence="5" id="KW-1185">Reference proteome</keyword>
<protein>
    <recommendedName>
        <fullName evidence="6">Protein-serine/threonine phosphatase</fullName>
    </recommendedName>
</protein>
<dbReference type="InterPro" id="IPR029021">
    <property type="entry name" value="Prot-tyrosine_phosphatase-like"/>
</dbReference>
<dbReference type="EMBL" id="FNXT01000701">
    <property type="protein sequence ID" value="SZX66441.1"/>
    <property type="molecule type" value="Genomic_DNA"/>
</dbReference>
<evidence type="ECO:0000259" key="3">
    <source>
        <dbReference type="PROSITE" id="PS50056"/>
    </source>
</evidence>
<name>A0A383VMN8_TETOB</name>
<dbReference type="InterPro" id="IPR000387">
    <property type="entry name" value="Tyr_Pase_dom"/>
</dbReference>
<dbReference type="SMART" id="SM00195">
    <property type="entry name" value="DSPc"/>
    <property type="match status" value="1"/>
</dbReference>
<dbReference type="GO" id="GO:0043622">
    <property type="term" value="P:cortical microtubule organization"/>
    <property type="evidence" value="ECO:0007669"/>
    <property type="project" value="InterPro"/>
</dbReference>
<dbReference type="GO" id="GO:0009737">
    <property type="term" value="P:response to abscisic acid"/>
    <property type="evidence" value="ECO:0007669"/>
    <property type="project" value="InterPro"/>
</dbReference>
<feature type="compositionally biased region" description="Low complexity" evidence="1">
    <location>
        <begin position="739"/>
        <end position="773"/>
    </location>
</feature>